<proteinExistence type="predicted"/>
<feature type="compositionally biased region" description="Polar residues" evidence="1">
    <location>
        <begin position="224"/>
        <end position="239"/>
    </location>
</feature>
<evidence type="ECO:0000313" key="2">
    <source>
        <dbReference type="EMBL" id="KAF9330039.1"/>
    </source>
</evidence>
<dbReference type="PANTHER" id="PTHR47543:SF2">
    <property type="entry name" value="RNA POLYMERASE II TRANSCRIPTION FACTOR SIII SUBUNIT A"/>
    <property type="match status" value="1"/>
</dbReference>
<feature type="region of interest" description="Disordered" evidence="1">
    <location>
        <begin position="347"/>
        <end position="454"/>
    </location>
</feature>
<feature type="region of interest" description="Disordered" evidence="1">
    <location>
        <begin position="300"/>
        <end position="332"/>
    </location>
</feature>
<gene>
    <name evidence="2" type="ORF">BG006_006972</name>
</gene>
<accession>A0A9P5SKV6</accession>
<feature type="region of interest" description="Disordered" evidence="1">
    <location>
        <begin position="215"/>
        <end position="241"/>
    </location>
</feature>
<dbReference type="PANTHER" id="PTHR47543">
    <property type="entry name" value="OS08G0169600 PROTEIN"/>
    <property type="match status" value="1"/>
</dbReference>
<sequence>MDTDMDIAFSGIGYTLGEAPDDNHAAVGERSSGRHVPSLREACLSTLERYIDLIEDIGATPFYLIESVLRKCNAEQLARIEDHTEDLHESTDELWYLLATNEYKTLRERSPQYNQSGDWRSNYEAAKQEEKERFERVGAKLRQSYSRLDKNRQGRSVIVDPNLRLPAATRSSSTWSAPRKPKTLFEKARMEARKITQMYATNPIPTRIRNVSTGSTVRVVSTRPPSRSISQLGASTSTRTESRHIIAPSSVFAAPRLAQAFMANRNSLGAMDSGLIALTPIQAPTKARYSYKNRPVVYLSTPRLNLGQQNDARSRSPTKPSQTSPPISSSAPGAIVDFFKQLNPIHSHLSSSKGESSSRSPTSPVIPASNTIKLLRADSPPPPLKSQSKPEKRGSSSQQGRNPPKKVKCDGDYRWLEDDSKDDDDKEISRREHGQGSLDQTKPKSKATPLSLQEAGRQFFNQLISK</sequence>
<dbReference type="GO" id="GO:0070449">
    <property type="term" value="C:elongin complex"/>
    <property type="evidence" value="ECO:0007669"/>
    <property type="project" value="InterPro"/>
</dbReference>
<feature type="compositionally biased region" description="Low complexity" evidence="1">
    <location>
        <begin position="347"/>
        <end position="363"/>
    </location>
</feature>
<feature type="compositionally biased region" description="Basic and acidic residues" evidence="1">
    <location>
        <begin position="407"/>
        <end position="418"/>
    </location>
</feature>
<dbReference type="Proteomes" id="UP000696485">
    <property type="component" value="Unassembled WGS sequence"/>
</dbReference>
<name>A0A9P5SKV6_9FUNG</name>
<feature type="compositionally biased region" description="Polar residues" evidence="1">
    <location>
        <begin position="302"/>
        <end position="322"/>
    </location>
</feature>
<reference evidence="2" key="1">
    <citation type="journal article" date="2020" name="Fungal Divers.">
        <title>Resolving the Mortierellaceae phylogeny through synthesis of multi-gene phylogenetics and phylogenomics.</title>
        <authorList>
            <person name="Vandepol N."/>
            <person name="Liber J."/>
            <person name="Desiro A."/>
            <person name="Na H."/>
            <person name="Kennedy M."/>
            <person name="Barry K."/>
            <person name="Grigoriev I.V."/>
            <person name="Miller A.N."/>
            <person name="O'Donnell K."/>
            <person name="Stajich J.E."/>
            <person name="Bonito G."/>
        </authorList>
    </citation>
    <scope>NUCLEOTIDE SEQUENCE</scope>
    <source>
        <strain evidence="2">NVP1</strain>
    </source>
</reference>
<organism evidence="2 3">
    <name type="scientific">Podila minutissima</name>
    <dbReference type="NCBI Taxonomy" id="64525"/>
    <lineage>
        <taxon>Eukaryota</taxon>
        <taxon>Fungi</taxon>
        <taxon>Fungi incertae sedis</taxon>
        <taxon>Mucoromycota</taxon>
        <taxon>Mortierellomycotina</taxon>
        <taxon>Mortierellomycetes</taxon>
        <taxon>Mortierellales</taxon>
        <taxon>Mortierellaceae</taxon>
        <taxon>Podila</taxon>
    </lineage>
</organism>
<dbReference type="AlphaFoldDB" id="A0A9P5SKV6"/>
<dbReference type="GO" id="GO:0006368">
    <property type="term" value="P:transcription elongation by RNA polymerase II"/>
    <property type="evidence" value="ECO:0007669"/>
    <property type="project" value="InterPro"/>
</dbReference>
<evidence type="ECO:0000256" key="1">
    <source>
        <dbReference type="SAM" id="MobiDB-lite"/>
    </source>
</evidence>
<dbReference type="EMBL" id="JAAAUY010000427">
    <property type="protein sequence ID" value="KAF9330039.1"/>
    <property type="molecule type" value="Genomic_DNA"/>
</dbReference>
<evidence type="ECO:0008006" key="4">
    <source>
        <dbReference type="Google" id="ProtNLM"/>
    </source>
</evidence>
<comment type="caution">
    <text evidence="2">The sequence shown here is derived from an EMBL/GenBank/DDBJ whole genome shotgun (WGS) entry which is preliminary data.</text>
</comment>
<dbReference type="Pfam" id="PF06881">
    <property type="entry name" value="Elongin_A"/>
    <property type="match status" value="1"/>
</dbReference>
<dbReference type="Gene3D" id="6.10.250.3180">
    <property type="match status" value="1"/>
</dbReference>
<protein>
    <recommendedName>
        <fullName evidence="4">Elongin-A</fullName>
    </recommendedName>
</protein>
<dbReference type="InterPro" id="IPR010684">
    <property type="entry name" value="RNA_pol_II_trans_fac_SIII_A"/>
</dbReference>
<evidence type="ECO:0000313" key="3">
    <source>
        <dbReference type="Proteomes" id="UP000696485"/>
    </source>
</evidence>
<keyword evidence="3" id="KW-1185">Reference proteome</keyword>